<organism evidence="1 2">
    <name type="scientific">Peronosclerospora sorghi</name>
    <dbReference type="NCBI Taxonomy" id="230839"/>
    <lineage>
        <taxon>Eukaryota</taxon>
        <taxon>Sar</taxon>
        <taxon>Stramenopiles</taxon>
        <taxon>Oomycota</taxon>
        <taxon>Peronosporomycetes</taxon>
        <taxon>Peronosporales</taxon>
        <taxon>Peronosporaceae</taxon>
        <taxon>Peronosclerospora</taxon>
    </lineage>
</organism>
<proteinExistence type="predicted"/>
<gene>
    <name evidence="1" type="ORF">PsorP6_007225</name>
</gene>
<protein>
    <submittedName>
        <fullName evidence="1">Uncharacterized protein</fullName>
    </submittedName>
</protein>
<comment type="caution">
    <text evidence="1">The sequence shown here is derived from an EMBL/GenBank/DDBJ whole genome shotgun (WGS) entry which is preliminary data.</text>
</comment>
<dbReference type="EMBL" id="CM047582">
    <property type="protein sequence ID" value="KAI9915769.1"/>
    <property type="molecule type" value="Genomic_DNA"/>
</dbReference>
<reference evidence="1 2" key="1">
    <citation type="journal article" date="2022" name="bioRxiv">
        <title>The genome of the oomycete Peronosclerospora sorghi, a cosmopolitan pathogen of maize and sorghum, is inflated with dispersed pseudogenes.</title>
        <authorList>
            <person name="Fletcher K."/>
            <person name="Martin F."/>
            <person name="Isakeit T."/>
            <person name="Cavanaugh K."/>
            <person name="Magill C."/>
            <person name="Michelmore R."/>
        </authorList>
    </citation>
    <scope>NUCLEOTIDE SEQUENCE [LARGE SCALE GENOMIC DNA]</scope>
    <source>
        <strain evidence="1">P6</strain>
    </source>
</reference>
<evidence type="ECO:0000313" key="2">
    <source>
        <dbReference type="Proteomes" id="UP001163321"/>
    </source>
</evidence>
<evidence type="ECO:0000313" key="1">
    <source>
        <dbReference type="EMBL" id="KAI9915769.1"/>
    </source>
</evidence>
<name>A0ACC0WCE9_9STRA</name>
<keyword evidence="2" id="KW-1185">Reference proteome</keyword>
<accession>A0ACC0WCE9</accession>
<sequence>MQWICLFETFSRLVGHATNENHWSTTIRVIFGMMPALVFKHSNLRSNLLHEVGVFILLAYLPVVVSKSFGMAGVGSTIFAGVSMKRYASRNWTPEAP</sequence>
<dbReference type="Proteomes" id="UP001163321">
    <property type="component" value="Chromosome 3"/>
</dbReference>